<feature type="transmembrane region" description="Helical" evidence="9">
    <location>
        <begin position="389"/>
        <end position="408"/>
    </location>
</feature>
<keyword evidence="5 9" id="KW-1133">Transmembrane helix</keyword>
<dbReference type="PANTHER" id="PTHR13533:SF1">
    <property type="entry name" value="N-ACETYLNEURAMINATE 9-O-ACETYLTRANSFERASE"/>
    <property type="match status" value="1"/>
</dbReference>
<dbReference type="GO" id="GO:0016740">
    <property type="term" value="F:transferase activity"/>
    <property type="evidence" value="ECO:0007669"/>
    <property type="project" value="UniProtKB-KW"/>
</dbReference>
<evidence type="ECO:0000256" key="8">
    <source>
        <dbReference type="SAM" id="MobiDB-lite"/>
    </source>
</evidence>
<keyword evidence="7" id="KW-0325">Glycoprotein</keyword>
<name>A0AAW0GYT2_9APHY</name>
<evidence type="ECO:0000256" key="6">
    <source>
        <dbReference type="ARBA" id="ARBA00023136"/>
    </source>
</evidence>
<dbReference type="Proteomes" id="UP001385951">
    <property type="component" value="Unassembled WGS sequence"/>
</dbReference>
<feature type="region of interest" description="Disordered" evidence="8">
    <location>
        <begin position="563"/>
        <end position="584"/>
    </location>
</feature>
<accession>A0AAW0GYT2</accession>
<dbReference type="Pfam" id="PF07779">
    <property type="entry name" value="Cas1_AcylT"/>
    <property type="match status" value="1"/>
</dbReference>
<reference evidence="11 12" key="1">
    <citation type="submission" date="2022-09" db="EMBL/GenBank/DDBJ databases">
        <authorList>
            <person name="Palmer J.M."/>
        </authorList>
    </citation>
    <scope>NUCLEOTIDE SEQUENCE [LARGE SCALE GENOMIC DNA]</scope>
    <source>
        <strain evidence="11 12">DSM 7382</strain>
    </source>
</reference>
<dbReference type="PANTHER" id="PTHR13533">
    <property type="entry name" value="N-ACETYLNEURAMINATE 9-O-ACETYLTRANSFERASE"/>
    <property type="match status" value="1"/>
</dbReference>
<organism evidence="11 12">
    <name type="scientific">Cerrena zonata</name>
    <dbReference type="NCBI Taxonomy" id="2478898"/>
    <lineage>
        <taxon>Eukaryota</taxon>
        <taxon>Fungi</taxon>
        <taxon>Dikarya</taxon>
        <taxon>Basidiomycota</taxon>
        <taxon>Agaricomycotina</taxon>
        <taxon>Agaricomycetes</taxon>
        <taxon>Polyporales</taxon>
        <taxon>Cerrenaceae</taxon>
        <taxon>Cerrena</taxon>
    </lineage>
</organism>
<evidence type="ECO:0000256" key="1">
    <source>
        <dbReference type="ARBA" id="ARBA00004141"/>
    </source>
</evidence>
<feature type="domain" description="Cas1p 10 TM acyl transferase" evidence="10">
    <location>
        <begin position="84"/>
        <end position="522"/>
    </location>
</feature>
<keyword evidence="3" id="KW-0808">Transferase</keyword>
<comment type="similarity">
    <text evidence="2">Belongs to the PC-esterase family. CASD1 subfamily.</text>
</comment>
<feature type="transmembrane region" description="Helical" evidence="9">
    <location>
        <begin position="618"/>
        <end position="638"/>
    </location>
</feature>
<dbReference type="AlphaFoldDB" id="A0AAW0GYT2"/>
<evidence type="ECO:0000256" key="9">
    <source>
        <dbReference type="SAM" id="Phobius"/>
    </source>
</evidence>
<evidence type="ECO:0000313" key="12">
    <source>
        <dbReference type="Proteomes" id="UP001385951"/>
    </source>
</evidence>
<dbReference type="EMBL" id="JASBNA010000002">
    <property type="protein sequence ID" value="KAK7694959.1"/>
    <property type="molecule type" value="Genomic_DNA"/>
</dbReference>
<evidence type="ECO:0000256" key="2">
    <source>
        <dbReference type="ARBA" id="ARBA00010666"/>
    </source>
</evidence>
<evidence type="ECO:0000313" key="11">
    <source>
        <dbReference type="EMBL" id="KAK7694959.1"/>
    </source>
</evidence>
<dbReference type="GO" id="GO:0005975">
    <property type="term" value="P:carbohydrate metabolic process"/>
    <property type="evidence" value="ECO:0007669"/>
    <property type="project" value="UniProtKB-ARBA"/>
</dbReference>
<feature type="transmembrane region" description="Helical" evidence="9">
    <location>
        <begin position="162"/>
        <end position="182"/>
    </location>
</feature>
<protein>
    <recommendedName>
        <fullName evidence="10">Cas1p 10 TM acyl transferase domain-containing protein</fullName>
    </recommendedName>
</protein>
<evidence type="ECO:0000256" key="4">
    <source>
        <dbReference type="ARBA" id="ARBA00022692"/>
    </source>
</evidence>
<evidence type="ECO:0000259" key="10">
    <source>
        <dbReference type="Pfam" id="PF07779"/>
    </source>
</evidence>
<keyword evidence="4 9" id="KW-0812">Transmembrane</keyword>
<feature type="compositionally biased region" description="Low complexity" evidence="8">
    <location>
        <begin position="523"/>
        <end position="547"/>
    </location>
</feature>
<feature type="transmembrane region" description="Helical" evidence="9">
    <location>
        <begin position="133"/>
        <end position="150"/>
    </location>
</feature>
<feature type="region of interest" description="Disordered" evidence="8">
    <location>
        <begin position="523"/>
        <end position="551"/>
    </location>
</feature>
<feature type="transmembrane region" description="Helical" evidence="9">
    <location>
        <begin position="360"/>
        <end position="377"/>
    </location>
</feature>
<dbReference type="GO" id="GO:0016020">
    <property type="term" value="C:membrane"/>
    <property type="evidence" value="ECO:0007669"/>
    <property type="project" value="UniProtKB-SubCell"/>
</dbReference>
<proteinExistence type="inferred from homology"/>
<feature type="transmembrane region" description="Helical" evidence="9">
    <location>
        <begin position="278"/>
        <end position="296"/>
    </location>
</feature>
<comment type="caution">
    <text evidence="11">The sequence shown here is derived from an EMBL/GenBank/DDBJ whole genome shotgun (WGS) entry which is preliminary data.</text>
</comment>
<dbReference type="GO" id="GO:0005794">
    <property type="term" value="C:Golgi apparatus"/>
    <property type="evidence" value="ECO:0007669"/>
    <property type="project" value="UniProtKB-ARBA"/>
</dbReference>
<evidence type="ECO:0000256" key="3">
    <source>
        <dbReference type="ARBA" id="ARBA00022679"/>
    </source>
</evidence>
<evidence type="ECO:0000256" key="7">
    <source>
        <dbReference type="ARBA" id="ARBA00023180"/>
    </source>
</evidence>
<keyword evidence="12" id="KW-1185">Reference proteome</keyword>
<feature type="transmembrane region" description="Helical" evidence="9">
    <location>
        <begin position="420"/>
        <end position="439"/>
    </location>
</feature>
<feature type="transmembrane region" description="Helical" evidence="9">
    <location>
        <begin position="308"/>
        <end position="327"/>
    </location>
</feature>
<dbReference type="InterPro" id="IPR012419">
    <property type="entry name" value="Cas1_AcylTrans_dom"/>
</dbReference>
<feature type="transmembrane region" description="Helical" evidence="9">
    <location>
        <begin position="101"/>
        <end position="118"/>
    </location>
</feature>
<feature type="transmembrane region" description="Helical" evidence="9">
    <location>
        <begin position="253"/>
        <end position="272"/>
    </location>
</feature>
<comment type="subcellular location">
    <subcellularLocation>
        <location evidence="1">Membrane</location>
        <topology evidence="1">Multi-pass membrane protein</topology>
    </subcellularLocation>
</comment>
<evidence type="ECO:0000256" key="5">
    <source>
        <dbReference type="ARBA" id="ARBA00022989"/>
    </source>
</evidence>
<keyword evidence="6 9" id="KW-0472">Membrane</keyword>
<sequence>MRSSDIDAMNSDLLHRIRPPHVNDPFAFFSSPSSSSVALPLVFNQMLDPSQTEDGLHFSDTVVKVQANVLLNLGCNDVLPKTFPLDKTCCRSYPWPSPIHLLVLTAVILWGPVTWFLSRRLGGNPGSWVSEEQIPAIVISGSIALIYLADRTGFWLKEQKQFSPWSFGILSFLCLAVGLLTVKRADNDLGILNRDQTDEWKGWMQIAILIYHYFGASKISGIYNPIRVLVASYLFMTGYGHTSFYLKKADFSFLRVAQIVIRINFYTLLLAYTMNTDYISYYFSPLVTMWFFIIYATMFAGSQYNDRTVFIVGKIFLSMGLVTWFMSQPWLLETLFSFLEHLCDIRWSAREWAFRVNLDLWIPYAGMLAAIAVIKVRELRLTDIPQWPLIVKGAVGVSAVIMLWYFAFELSQPDKFVYNTWHPYISFLPVGAFVVLRNANGVLRSASSRAFAFIGRCSLETFIIQYHLWLAGDTKGILLVIPGTRWRPLNMVLTTFVFIYISHRVSEVTGVITKWICSGTKKPASLPTTTTDTSPTSRPSPSSPSSSQNTGGEVIFMATVDGESSGQKGENQLPPEPDTPARPLRNWADRLADGSSSQPTASPGFRVWYGEQEWNPGVGVKVLIAGAAMWLLNVIWPYP</sequence>
<gene>
    <name evidence="11" type="ORF">QCA50_002147</name>
</gene>